<feature type="transmembrane region" description="Helical" evidence="7">
    <location>
        <begin position="130"/>
        <end position="151"/>
    </location>
</feature>
<evidence type="ECO:0000256" key="7">
    <source>
        <dbReference type="SAM" id="Phobius"/>
    </source>
</evidence>
<feature type="transmembrane region" description="Helical" evidence="7">
    <location>
        <begin position="193"/>
        <end position="214"/>
    </location>
</feature>
<dbReference type="PRINTS" id="PR01036">
    <property type="entry name" value="TCRTETB"/>
</dbReference>
<dbReference type="PANTHER" id="PTHR23501:SF197">
    <property type="entry name" value="COMD"/>
    <property type="match status" value="1"/>
</dbReference>
<dbReference type="InterPro" id="IPR036259">
    <property type="entry name" value="MFS_trans_sf"/>
</dbReference>
<feature type="transmembrane region" description="Helical" evidence="7">
    <location>
        <begin position="359"/>
        <end position="376"/>
    </location>
</feature>
<evidence type="ECO:0000256" key="6">
    <source>
        <dbReference type="ARBA" id="ARBA00023136"/>
    </source>
</evidence>
<comment type="caution">
    <text evidence="9">The sequence shown here is derived from an EMBL/GenBank/DDBJ whole genome shotgun (WGS) entry which is preliminary data.</text>
</comment>
<keyword evidence="4 7" id="KW-0812">Transmembrane</keyword>
<protein>
    <submittedName>
        <fullName evidence="9">MDR family MFS transporter</fullName>
    </submittedName>
</protein>
<dbReference type="InterPro" id="IPR020846">
    <property type="entry name" value="MFS_dom"/>
</dbReference>
<evidence type="ECO:0000256" key="4">
    <source>
        <dbReference type="ARBA" id="ARBA00022692"/>
    </source>
</evidence>
<organism evidence="9 10">
    <name type="scientific">Nonomuraea helvata</name>
    <dbReference type="NCBI Taxonomy" id="37484"/>
    <lineage>
        <taxon>Bacteria</taxon>
        <taxon>Bacillati</taxon>
        <taxon>Actinomycetota</taxon>
        <taxon>Actinomycetes</taxon>
        <taxon>Streptosporangiales</taxon>
        <taxon>Streptosporangiaceae</taxon>
        <taxon>Nonomuraea</taxon>
    </lineage>
</organism>
<keyword evidence="6 7" id="KW-0472">Membrane</keyword>
<feature type="transmembrane region" description="Helical" evidence="7">
    <location>
        <begin position="30"/>
        <end position="53"/>
    </location>
</feature>
<comment type="subcellular location">
    <subcellularLocation>
        <location evidence="1">Cell membrane</location>
        <topology evidence="1">Multi-pass membrane protein</topology>
    </subcellularLocation>
</comment>
<dbReference type="PANTHER" id="PTHR23501">
    <property type="entry name" value="MAJOR FACILITATOR SUPERFAMILY"/>
    <property type="match status" value="1"/>
</dbReference>
<dbReference type="Gene3D" id="1.20.1250.20">
    <property type="entry name" value="MFS general substrate transporter like domains"/>
    <property type="match status" value="1"/>
</dbReference>
<evidence type="ECO:0000256" key="3">
    <source>
        <dbReference type="ARBA" id="ARBA00022475"/>
    </source>
</evidence>
<evidence type="ECO:0000259" key="8">
    <source>
        <dbReference type="PROSITE" id="PS50850"/>
    </source>
</evidence>
<evidence type="ECO:0000256" key="5">
    <source>
        <dbReference type="ARBA" id="ARBA00022989"/>
    </source>
</evidence>
<evidence type="ECO:0000313" key="9">
    <source>
        <dbReference type="EMBL" id="MFB9630202.1"/>
    </source>
</evidence>
<dbReference type="PROSITE" id="PS50850">
    <property type="entry name" value="MFS"/>
    <property type="match status" value="1"/>
</dbReference>
<dbReference type="SUPFAM" id="SSF103473">
    <property type="entry name" value="MFS general substrate transporter"/>
    <property type="match status" value="1"/>
</dbReference>
<dbReference type="InterPro" id="IPR011701">
    <property type="entry name" value="MFS"/>
</dbReference>
<dbReference type="NCBIfam" id="TIGR00711">
    <property type="entry name" value="efflux_EmrB"/>
    <property type="match status" value="1"/>
</dbReference>
<keyword evidence="5 7" id="KW-1133">Transmembrane helix</keyword>
<evidence type="ECO:0000313" key="10">
    <source>
        <dbReference type="Proteomes" id="UP001589532"/>
    </source>
</evidence>
<dbReference type="EMBL" id="JBHMBW010000080">
    <property type="protein sequence ID" value="MFB9630202.1"/>
    <property type="molecule type" value="Genomic_DNA"/>
</dbReference>
<keyword evidence="2" id="KW-0813">Transport</keyword>
<dbReference type="CDD" id="cd17502">
    <property type="entry name" value="MFS_Azr1_MDR_like"/>
    <property type="match status" value="1"/>
</dbReference>
<feature type="transmembrane region" description="Helical" evidence="7">
    <location>
        <begin position="498"/>
        <end position="516"/>
    </location>
</feature>
<accession>A0ABV5SET0</accession>
<feature type="transmembrane region" description="Helical" evidence="7">
    <location>
        <begin position="430"/>
        <end position="449"/>
    </location>
</feature>
<feature type="transmembrane region" description="Helical" evidence="7">
    <location>
        <begin position="252"/>
        <end position="274"/>
    </location>
</feature>
<keyword evidence="10" id="KW-1185">Reference proteome</keyword>
<dbReference type="Proteomes" id="UP001589532">
    <property type="component" value="Unassembled WGS sequence"/>
</dbReference>
<dbReference type="InterPro" id="IPR004638">
    <property type="entry name" value="EmrB-like"/>
</dbReference>
<name>A0ABV5SET0_9ACTN</name>
<feature type="transmembrane region" description="Helical" evidence="7">
    <location>
        <begin position="163"/>
        <end position="181"/>
    </location>
</feature>
<dbReference type="Gene3D" id="1.20.1720.10">
    <property type="entry name" value="Multidrug resistance protein D"/>
    <property type="match status" value="1"/>
</dbReference>
<feature type="transmembrane region" description="Helical" evidence="7">
    <location>
        <begin position="226"/>
        <end position="246"/>
    </location>
</feature>
<dbReference type="RefSeq" id="WP_378521073.1">
    <property type="nucleotide sequence ID" value="NZ_JBHMBW010000080.1"/>
</dbReference>
<feature type="transmembrane region" description="Helical" evidence="7">
    <location>
        <begin position="388"/>
        <end position="409"/>
    </location>
</feature>
<feature type="domain" description="Major facilitator superfamily (MFS) profile" evidence="8">
    <location>
        <begin position="31"/>
        <end position="521"/>
    </location>
</feature>
<keyword evidence="3" id="KW-1003">Cell membrane</keyword>
<reference evidence="9 10" key="1">
    <citation type="submission" date="2024-09" db="EMBL/GenBank/DDBJ databases">
        <authorList>
            <person name="Sun Q."/>
            <person name="Mori K."/>
        </authorList>
    </citation>
    <scope>NUCLEOTIDE SEQUENCE [LARGE SCALE GENOMIC DNA]</scope>
    <source>
        <strain evidence="9 10">JCM 3143</strain>
    </source>
</reference>
<feature type="transmembrane region" description="Helical" evidence="7">
    <location>
        <begin position="295"/>
        <end position="317"/>
    </location>
</feature>
<dbReference type="Pfam" id="PF07690">
    <property type="entry name" value="MFS_1"/>
    <property type="match status" value="1"/>
</dbReference>
<sequence>MLAGRQVSKCATHWGYVVAETAGRRREVMVVLPGLMLAMVLAMLDNMIVGTAMPRIVGELGGLTHLSWVVTAYVLGTTVSTPIWGKIGDLYGRKNIFIISIVIFLIGSALCGMAGSSMLGGPDGGMGELIAFRAIQGLGAGGLMVNVMAIIGDLVPPRERGQYQGIMAGVMSLAMIAGPLVGGFITDHLDWRWAFYVNLPIGALALAVIVLQLHLPKLHSKVRIDWAGAILLSISITAMVLITTWGGNEYAWGSWQILSLIAVAVVTLVAFIAVERKAVEPIMPLQLFGNRNFTLISAIGFLLGFAMFGAINFLPLFQQMVQGSTATNSGLLMLPMMAAAMVVSLFVGKAITSTGKYKIYPVLGGIGMAVGMWLLSTMDVTTTAWQTGVYIAVLGLGMGFLMQTTMLIAQNSVEQKDLGVSSSATTFFRSIGGSFGVSLFGAIFNNHFLSELTDRFGAQAAERVAKSGGRMDPGTVAQMPAQMRTGLLESLATSISGVFWWAIAFAVVVPLLAAFVKEIPLRGGAPAAAADEQAVTSAAG</sequence>
<proteinExistence type="predicted"/>
<feature type="transmembrane region" description="Helical" evidence="7">
    <location>
        <begin position="96"/>
        <end position="118"/>
    </location>
</feature>
<evidence type="ECO:0000256" key="2">
    <source>
        <dbReference type="ARBA" id="ARBA00022448"/>
    </source>
</evidence>
<evidence type="ECO:0000256" key="1">
    <source>
        <dbReference type="ARBA" id="ARBA00004651"/>
    </source>
</evidence>
<gene>
    <name evidence="9" type="ORF">ACFFSA_44615</name>
</gene>
<feature type="transmembrane region" description="Helical" evidence="7">
    <location>
        <begin position="65"/>
        <end position="84"/>
    </location>
</feature>
<feature type="transmembrane region" description="Helical" evidence="7">
    <location>
        <begin position="329"/>
        <end position="347"/>
    </location>
</feature>